<dbReference type="EMBL" id="KV016301">
    <property type="protein sequence ID" value="KZV19740.1"/>
    <property type="molecule type" value="Genomic_DNA"/>
</dbReference>
<evidence type="ECO:0000313" key="2">
    <source>
        <dbReference type="EMBL" id="KZV19740.1"/>
    </source>
</evidence>
<keyword evidence="3" id="KW-1185">Reference proteome</keyword>
<reference evidence="2 3" key="1">
    <citation type="journal article" date="2015" name="Proc. Natl. Acad. Sci. U.S.A.">
        <title>The resurrection genome of Boea hygrometrica: A blueprint for survival of dehydration.</title>
        <authorList>
            <person name="Xiao L."/>
            <person name="Yang G."/>
            <person name="Zhang L."/>
            <person name="Yang X."/>
            <person name="Zhao S."/>
            <person name="Ji Z."/>
            <person name="Zhou Q."/>
            <person name="Hu M."/>
            <person name="Wang Y."/>
            <person name="Chen M."/>
            <person name="Xu Y."/>
            <person name="Jin H."/>
            <person name="Xiao X."/>
            <person name="Hu G."/>
            <person name="Bao F."/>
            <person name="Hu Y."/>
            <person name="Wan P."/>
            <person name="Li L."/>
            <person name="Deng X."/>
            <person name="Kuang T."/>
            <person name="Xiang C."/>
            <person name="Zhu J.K."/>
            <person name="Oliver M.J."/>
            <person name="He Y."/>
        </authorList>
    </citation>
    <scope>NUCLEOTIDE SEQUENCE [LARGE SCALE GENOMIC DNA]</scope>
    <source>
        <strain evidence="3">cv. XS01</strain>
    </source>
</reference>
<proteinExistence type="predicted"/>
<dbReference type="Proteomes" id="UP000250235">
    <property type="component" value="Unassembled WGS sequence"/>
</dbReference>
<evidence type="ECO:0000256" key="1">
    <source>
        <dbReference type="SAM" id="MobiDB-lite"/>
    </source>
</evidence>
<protein>
    <submittedName>
        <fullName evidence="2">Uncharacterized protein</fullName>
    </submittedName>
</protein>
<organism evidence="2 3">
    <name type="scientific">Dorcoceras hygrometricum</name>
    <dbReference type="NCBI Taxonomy" id="472368"/>
    <lineage>
        <taxon>Eukaryota</taxon>
        <taxon>Viridiplantae</taxon>
        <taxon>Streptophyta</taxon>
        <taxon>Embryophyta</taxon>
        <taxon>Tracheophyta</taxon>
        <taxon>Spermatophyta</taxon>
        <taxon>Magnoliopsida</taxon>
        <taxon>eudicotyledons</taxon>
        <taxon>Gunneridae</taxon>
        <taxon>Pentapetalae</taxon>
        <taxon>asterids</taxon>
        <taxon>lamiids</taxon>
        <taxon>Lamiales</taxon>
        <taxon>Gesneriaceae</taxon>
        <taxon>Didymocarpoideae</taxon>
        <taxon>Trichosporeae</taxon>
        <taxon>Loxocarpinae</taxon>
        <taxon>Dorcoceras</taxon>
    </lineage>
</organism>
<dbReference type="AlphaFoldDB" id="A0A2Z7AEG5"/>
<feature type="region of interest" description="Disordered" evidence="1">
    <location>
        <begin position="159"/>
        <end position="237"/>
    </location>
</feature>
<sequence length="341" mass="38125">MYAHRSCVNIDQITANSPRNTQLSSEPQGQIPLPAQGLQTTAIQIVNPPAHVQHSSNCATPRLTAQSCYTASSHQRHCLNSTSPNLEELRSARILSVSSGCSIQLSSPKTVCQASRSLPGSLRLIWSHISPHLKRFRPRNQTSKLTSTISLAKAKTAINSHLQKTTNRTGLQRKSQTAYSKAVTTETKRHYTRDLNTQPRNKKKNRTDHRTNTPEGNHQSTPPGYKQNSTKKKQDTRRNPYWWYNGVQGLVQLTPQSLAQRKDLARILLGWDTLNSSYCPGQSRLQSCLQSHPNAGKCTKNTCWALSNIGTLLNLVTWLTHHHRDSSRAYSKLLVSSKRPA</sequence>
<accession>A0A2Z7AEG5</accession>
<name>A0A2Z7AEG5_9LAMI</name>
<feature type="compositionally biased region" description="Polar residues" evidence="1">
    <location>
        <begin position="159"/>
        <end position="185"/>
    </location>
</feature>
<gene>
    <name evidence="2" type="ORF">F511_35664</name>
</gene>
<feature type="compositionally biased region" description="Polar residues" evidence="1">
    <location>
        <begin position="213"/>
        <end position="228"/>
    </location>
</feature>
<evidence type="ECO:0000313" key="3">
    <source>
        <dbReference type="Proteomes" id="UP000250235"/>
    </source>
</evidence>